<keyword evidence="2" id="KW-1185">Reference proteome</keyword>
<comment type="caution">
    <text evidence="1">The sequence shown here is derived from an EMBL/GenBank/DDBJ whole genome shotgun (WGS) entry which is preliminary data.</text>
</comment>
<accession>A0ACC2PKR2</accession>
<evidence type="ECO:0000313" key="1">
    <source>
        <dbReference type="EMBL" id="KAJ8684047.1"/>
    </source>
</evidence>
<dbReference type="EMBL" id="CM056741">
    <property type="protein sequence ID" value="KAJ8684047.1"/>
    <property type="molecule type" value="Genomic_DNA"/>
</dbReference>
<sequence length="1198" mass="135937">MGQYCIFPNCKANRTPGDKSTVFRVPPDPVARDLWRRRIGVPRLEQNSKVCYRHFKEEDIVRQAVYYDQLGNIIYRVALLKPRLKKGTLPLKRLQESGHGSSVWSTAEHCEENTPSVDAEPINVRESPETQAHMNESSLETLCCNNVSVINSIDNDGDDCFLGEVGSDHPPATENRMEPSESLQSLDIQQKAEISCDEMLNDVHELRPNTKISVTPSRDLNFAGSIEENVEIEVAEDVTKNEIGELCANPNLQSNDIVHYLETQHEHSLIYPMTENGGIESIDYALNVSGGRSPPDSIRVAENNEIASNIDEVFPSNVGQDFSKLEAPSDDTSSKTANPVSSSDIIENSVVVAVNVSGDSSTRFKFSLKDVSIPLVDIAHMMKGDDKLSRNSLKQLHKSGIEEPRNCRDAVPGKLVWGYFRPIWWPALIIKAEDVGMLPHRGKEWVYWIGDSKISELDHKSIDFFSNKVEERFNRLSTNTDTKMSIKKQKENSCFKLIQLLKDRFTGGALLKPYTSWLAKNILPHKHQLDRIVFDPYPEDCQANLRDLKKINSRVTERVVDRQSKKGKELTIESFAHVCIINFVGSNKCAGSGFSKRLEELEEPVEEGGINIIDQKTGRIVWCKLEGYNLWPCVIMDCQDLNCRPPKFAHQWVMLYGDYKTAQVEYHTIFTFPAGWEKMESELKGMKDELFCNAVFQAVKDFCEPFRCLPESWTLGDVIDASAKGDENFKMEHLDARRKIGDFYPTSIEKQLKKQVNCRTEPDERSQKFINCKSMELIMTGQLSLEIVCITCFRTTDLNEHPLFLASLCSVCLDKFKKNLFAYGKNGKCIFCALCGGGENIAICDEVGCPRAFCGACIKHIICPGFHEDILLQHPWQCFGCNPNQMVNGVLKIRDDWRSAVISMYQVDARNKTLSDFSHVGRGRKIRVLSLFDGIGTGLVVLKKLDIAIECYFASEIDRDSMLVSSFNHEKAIIQLGDVRDIDENKIREIAPIDLLIGGSPCNDLSSVNPRRRGLNDPNGTGILFYDYCRIMKLLKKYNKSRHLFWLFENVASMSRESRQQISESLGCEPRMIDSVDYSAQRRPRLYWGNIPWGSHERINITLQDAVHTSCGREALVQKVTTITTRSNSLTQTKENLKPVLMDGKRKGLWSTELENIFGFPTHYTDVNLGKIRRLQLLGRAWDVRTLTAILRPVKYFY</sequence>
<organism evidence="1 2">
    <name type="scientific">Eretmocerus hayati</name>
    <dbReference type="NCBI Taxonomy" id="131215"/>
    <lineage>
        <taxon>Eukaryota</taxon>
        <taxon>Metazoa</taxon>
        <taxon>Ecdysozoa</taxon>
        <taxon>Arthropoda</taxon>
        <taxon>Hexapoda</taxon>
        <taxon>Insecta</taxon>
        <taxon>Pterygota</taxon>
        <taxon>Neoptera</taxon>
        <taxon>Endopterygota</taxon>
        <taxon>Hymenoptera</taxon>
        <taxon>Apocrita</taxon>
        <taxon>Proctotrupomorpha</taxon>
        <taxon>Chalcidoidea</taxon>
        <taxon>Aphelinidae</taxon>
        <taxon>Aphelininae</taxon>
        <taxon>Eretmocerus</taxon>
    </lineage>
</organism>
<proteinExistence type="predicted"/>
<dbReference type="Proteomes" id="UP001239111">
    <property type="component" value="Chromosome 1"/>
</dbReference>
<name>A0ACC2PKR2_9HYME</name>
<reference evidence="1" key="1">
    <citation type="submission" date="2023-04" db="EMBL/GenBank/DDBJ databases">
        <title>A chromosome-level genome assembly of the parasitoid wasp Eretmocerus hayati.</title>
        <authorList>
            <person name="Zhong Y."/>
            <person name="Liu S."/>
            <person name="Liu Y."/>
        </authorList>
    </citation>
    <scope>NUCLEOTIDE SEQUENCE</scope>
    <source>
        <strain evidence="1">ZJU_SS_LIU_2023</strain>
    </source>
</reference>
<gene>
    <name evidence="1" type="ORF">QAD02_019839</name>
</gene>
<protein>
    <submittedName>
        <fullName evidence="1">Uncharacterized protein</fullName>
    </submittedName>
</protein>
<evidence type="ECO:0000313" key="2">
    <source>
        <dbReference type="Proteomes" id="UP001239111"/>
    </source>
</evidence>